<keyword evidence="2" id="KW-1133">Transmembrane helix</keyword>
<evidence type="ECO:0000313" key="4">
    <source>
        <dbReference type="EMBL" id="KKR41129.1"/>
    </source>
</evidence>
<feature type="signal peptide" evidence="3">
    <location>
        <begin position="1"/>
        <end position="25"/>
    </location>
</feature>
<evidence type="ECO:0000313" key="5">
    <source>
        <dbReference type="Proteomes" id="UP000034072"/>
    </source>
</evidence>
<feature type="compositionally biased region" description="Low complexity" evidence="1">
    <location>
        <begin position="469"/>
        <end position="479"/>
    </location>
</feature>
<reference evidence="4 5" key="1">
    <citation type="journal article" date="2015" name="Nature">
        <title>rRNA introns, odd ribosomes, and small enigmatic genomes across a large radiation of phyla.</title>
        <authorList>
            <person name="Brown C.T."/>
            <person name="Hug L.A."/>
            <person name="Thomas B.C."/>
            <person name="Sharon I."/>
            <person name="Castelle C.J."/>
            <person name="Singh A."/>
            <person name="Wilkins M.J."/>
            <person name="Williams K.H."/>
            <person name="Banfield J.F."/>
        </authorList>
    </citation>
    <scope>NUCLEOTIDE SEQUENCE [LARGE SCALE GENOMIC DNA]</scope>
</reference>
<keyword evidence="2" id="KW-0472">Membrane</keyword>
<evidence type="ECO:0008006" key="6">
    <source>
        <dbReference type="Google" id="ProtNLM"/>
    </source>
</evidence>
<dbReference type="EMBL" id="LBXZ01000001">
    <property type="protein sequence ID" value="KKR41129.1"/>
    <property type="molecule type" value="Genomic_DNA"/>
</dbReference>
<dbReference type="Gene3D" id="2.60.40.10">
    <property type="entry name" value="Immunoglobulins"/>
    <property type="match status" value="1"/>
</dbReference>
<dbReference type="Proteomes" id="UP000034072">
    <property type="component" value="Unassembled WGS sequence"/>
</dbReference>
<feature type="chain" id="PRO_5002534121" description="IPT/TIG domain-containing protein" evidence="3">
    <location>
        <begin position="26"/>
        <end position="635"/>
    </location>
</feature>
<dbReference type="SUPFAM" id="SSF81296">
    <property type="entry name" value="E set domains"/>
    <property type="match status" value="1"/>
</dbReference>
<proteinExistence type="predicted"/>
<feature type="transmembrane region" description="Helical" evidence="2">
    <location>
        <begin position="386"/>
        <end position="409"/>
    </location>
</feature>
<evidence type="ECO:0000256" key="3">
    <source>
        <dbReference type="SAM" id="SignalP"/>
    </source>
</evidence>
<keyword evidence="3" id="KW-0732">Signal</keyword>
<evidence type="ECO:0000256" key="2">
    <source>
        <dbReference type="SAM" id="Phobius"/>
    </source>
</evidence>
<feature type="transmembrane region" description="Helical" evidence="2">
    <location>
        <begin position="430"/>
        <end position="450"/>
    </location>
</feature>
<dbReference type="InterPro" id="IPR014756">
    <property type="entry name" value="Ig_E-set"/>
</dbReference>
<dbReference type="AlphaFoldDB" id="A0A0G0QL49"/>
<name>A0A0G0QL49_9BACT</name>
<evidence type="ECO:0000256" key="1">
    <source>
        <dbReference type="SAM" id="MobiDB-lite"/>
    </source>
</evidence>
<keyword evidence="2" id="KW-0812">Transmembrane</keyword>
<dbReference type="InterPro" id="IPR013783">
    <property type="entry name" value="Ig-like_fold"/>
</dbReference>
<feature type="region of interest" description="Disordered" evidence="1">
    <location>
        <begin position="466"/>
        <end position="497"/>
    </location>
</feature>
<organism evidence="4 5">
    <name type="scientific">Candidatus Yanofskybacteria bacterium GW2011_GWE2_40_11</name>
    <dbReference type="NCBI Taxonomy" id="1619033"/>
    <lineage>
        <taxon>Bacteria</taxon>
        <taxon>Candidatus Yanofskyibacteriota</taxon>
    </lineage>
</organism>
<protein>
    <recommendedName>
        <fullName evidence="6">IPT/TIG domain-containing protein</fullName>
    </recommendedName>
</protein>
<sequence length="635" mass="66369">MIKKISLFILAFTVGFGLFTSSAKAEECPASGNYADKLRGAMDAILKANPSLANSTNTEENSFDFISLVAKKPPTGFNVTDQVLNGNGNPNSGDLLAIWKKGDAKMERYDVIAAVGAGDRTIESAVTTQFVGLIPLNCTSSGGGKECSCGTSEQNASRQCAVDVYQAGARAKDPIAIGAECRSAVWFQRNTNIALSCSSDFIFRGTPANQWKTWSENQIEKVVRACDGDNVANADKILAALEVVWSSCLPDRKGISCVCQTAEDGENNSCAMFMGEIGPPTITSFTPTKATIGTEVYIEGTHLPDKIELQSSSQKYTLASHVNSTFTGTTFTVDPSVEDGSYTLSVVGINGSATANQKLVITAGGPDFAGRTLPATPTGYPEMGGLLGMILTWSIRLLGISIFIVVFLAGAEWFFNQGNPSMWTGVKTKIQNAIIGAIMLLSAYLILYTINPDLVQGTFELPGITGGNTAPTASPSTSPSTPPTPTSSGTPPEACKQNVGGTASSGCTQATCVDISNYTPTHGCESNGGKCYASSQAAQKIQTLVSRFNALSGGSCSLRISSTIQGPGGPSISGCHKPGSANAGTCADFNVSPHGSCYKFFYQAAKEASVVSFLDEYVPACIPANATGGNIHVNF</sequence>
<gene>
    <name evidence="4" type="ORF">UT75_C0001G0033</name>
</gene>
<comment type="caution">
    <text evidence="4">The sequence shown here is derived from an EMBL/GenBank/DDBJ whole genome shotgun (WGS) entry which is preliminary data.</text>
</comment>
<accession>A0A0G0QL49</accession>